<evidence type="ECO:0000256" key="1">
    <source>
        <dbReference type="ARBA" id="ARBA00022729"/>
    </source>
</evidence>
<dbReference type="InterPro" id="IPR029051">
    <property type="entry name" value="DUF4352"/>
</dbReference>
<feature type="chain" id="PRO_5039073562" evidence="3">
    <location>
        <begin position="19"/>
        <end position="169"/>
    </location>
</feature>
<dbReference type="AlphaFoldDB" id="A0A921G0H1"/>
<proteinExistence type="predicted"/>
<feature type="domain" description="DUF4352" evidence="4">
    <location>
        <begin position="52"/>
        <end position="159"/>
    </location>
</feature>
<reference evidence="5" key="2">
    <citation type="submission" date="2021-09" db="EMBL/GenBank/DDBJ databases">
        <authorList>
            <person name="Gilroy R."/>
        </authorList>
    </citation>
    <scope>NUCLEOTIDE SEQUENCE</scope>
    <source>
        <strain evidence="5">CHK171-7178</strain>
    </source>
</reference>
<dbReference type="Gene3D" id="2.60.40.1240">
    <property type="match status" value="1"/>
</dbReference>
<feature type="region of interest" description="Disordered" evidence="2">
    <location>
        <begin position="25"/>
        <end position="46"/>
    </location>
</feature>
<comment type="caution">
    <text evidence="5">The sequence shown here is derived from an EMBL/GenBank/DDBJ whole genome shotgun (WGS) entry which is preliminary data.</text>
</comment>
<evidence type="ECO:0000313" key="5">
    <source>
        <dbReference type="EMBL" id="HJF32511.1"/>
    </source>
</evidence>
<evidence type="ECO:0000256" key="3">
    <source>
        <dbReference type="SAM" id="SignalP"/>
    </source>
</evidence>
<protein>
    <submittedName>
        <fullName evidence="5">DUF4352 domain-containing protein</fullName>
    </submittedName>
</protein>
<name>A0A921G0H1_SPOPS</name>
<keyword evidence="1 3" id="KW-0732">Signal</keyword>
<dbReference type="InterPro" id="IPR029050">
    <property type="entry name" value="Immunoprotect_excell_Ig-like"/>
</dbReference>
<organism evidence="5 6">
    <name type="scientific">Sporosarcina psychrophila</name>
    <name type="common">Bacillus psychrophilus</name>
    <dbReference type="NCBI Taxonomy" id="1476"/>
    <lineage>
        <taxon>Bacteria</taxon>
        <taxon>Bacillati</taxon>
        <taxon>Bacillota</taxon>
        <taxon>Bacilli</taxon>
        <taxon>Bacillales</taxon>
        <taxon>Caryophanaceae</taxon>
        <taxon>Sporosarcina</taxon>
    </lineage>
</organism>
<dbReference type="EMBL" id="DYWT01000199">
    <property type="protein sequence ID" value="HJF32511.1"/>
    <property type="molecule type" value="Genomic_DNA"/>
</dbReference>
<evidence type="ECO:0000259" key="4">
    <source>
        <dbReference type="Pfam" id="PF11611"/>
    </source>
</evidence>
<evidence type="ECO:0000313" key="6">
    <source>
        <dbReference type="Proteomes" id="UP000698173"/>
    </source>
</evidence>
<feature type="compositionally biased region" description="Basic and acidic residues" evidence="2">
    <location>
        <begin position="31"/>
        <end position="46"/>
    </location>
</feature>
<dbReference type="Proteomes" id="UP000698173">
    <property type="component" value="Unassembled WGS sequence"/>
</dbReference>
<gene>
    <name evidence="5" type="ORF">K8V56_12155</name>
</gene>
<sequence length="169" mass="18583">MKKLIGFLFLSMILILTACGSDTPKATNEASDAKPEAKEPVNAEKEVSKNLKIGDSATIDDVTVTINKVAITDERNEFEEVTPERAVLIDFTVENNTDADYPVGMDFSFYVDGKKVESMAVGNVTFDAISAGRSMDGQVAYPADGEKLELEFKPMMHIGNEKYIFDIEL</sequence>
<evidence type="ECO:0000256" key="2">
    <source>
        <dbReference type="SAM" id="MobiDB-lite"/>
    </source>
</evidence>
<reference evidence="5" key="1">
    <citation type="journal article" date="2021" name="PeerJ">
        <title>Extensive microbial diversity within the chicken gut microbiome revealed by metagenomics and culture.</title>
        <authorList>
            <person name="Gilroy R."/>
            <person name="Ravi A."/>
            <person name="Getino M."/>
            <person name="Pursley I."/>
            <person name="Horton D.L."/>
            <person name="Alikhan N.F."/>
            <person name="Baker D."/>
            <person name="Gharbi K."/>
            <person name="Hall N."/>
            <person name="Watson M."/>
            <person name="Adriaenssens E.M."/>
            <person name="Foster-Nyarko E."/>
            <person name="Jarju S."/>
            <person name="Secka A."/>
            <person name="Antonio M."/>
            <person name="Oren A."/>
            <person name="Chaudhuri R.R."/>
            <person name="La Ragione R."/>
            <person name="Hildebrand F."/>
            <person name="Pallen M.J."/>
        </authorList>
    </citation>
    <scope>NUCLEOTIDE SEQUENCE</scope>
    <source>
        <strain evidence="5">CHK171-7178</strain>
    </source>
</reference>
<dbReference type="Pfam" id="PF11611">
    <property type="entry name" value="DUF4352"/>
    <property type="match status" value="1"/>
</dbReference>
<dbReference type="PROSITE" id="PS51257">
    <property type="entry name" value="PROKAR_LIPOPROTEIN"/>
    <property type="match status" value="1"/>
</dbReference>
<feature type="signal peptide" evidence="3">
    <location>
        <begin position="1"/>
        <end position="18"/>
    </location>
</feature>
<accession>A0A921G0H1</accession>